<dbReference type="OrthoDB" id="367414at2"/>
<keyword evidence="1" id="KW-0812">Transmembrane</keyword>
<dbReference type="Proteomes" id="UP000002318">
    <property type="component" value="Chromosome"/>
</dbReference>
<dbReference type="eggNOG" id="ENOG50346PZ">
    <property type="taxonomic scope" value="Bacteria"/>
</dbReference>
<evidence type="ECO:0000256" key="1">
    <source>
        <dbReference type="SAM" id="Phobius"/>
    </source>
</evidence>
<organism evidence="2 3">
    <name type="scientific">Sediminispirochaeta smaragdinae (strain DSM 11293 / JCM 15392 / SEBR 4228)</name>
    <name type="common">Spirochaeta smaragdinae</name>
    <dbReference type="NCBI Taxonomy" id="573413"/>
    <lineage>
        <taxon>Bacteria</taxon>
        <taxon>Pseudomonadati</taxon>
        <taxon>Spirochaetota</taxon>
        <taxon>Spirochaetia</taxon>
        <taxon>Spirochaetales</taxon>
        <taxon>Spirochaetaceae</taxon>
        <taxon>Sediminispirochaeta</taxon>
    </lineage>
</organism>
<proteinExistence type="predicted"/>
<protein>
    <submittedName>
        <fullName evidence="2">Uncharacterized protein</fullName>
    </submittedName>
</protein>
<dbReference type="EMBL" id="CP002116">
    <property type="protein sequence ID" value="ADK83368.1"/>
    <property type="molecule type" value="Genomic_DNA"/>
</dbReference>
<name>E1RA49_SEDSS</name>
<accession>E1RA49</accession>
<keyword evidence="3" id="KW-1185">Reference proteome</keyword>
<feature type="transmembrane region" description="Helical" evidence="1">
    <location>
        <begin position="7"/>
        <end position="26"/>
    </location>
</feature>
<dbReference type="STRING" id="573413.Spirs_4295"/>
<dbReference type="HOGENOM" id="CLU_028188_0_0_12"/>
<dbReference type="KEGG" id="ssm:Spirs_4295"/>
<keyword evidence="1" id="KW-0472">Membrane</keyword>
<evidence type="ECO:0000313" key="3">
    <source>
        <dbReference type="Proteomes" id="UP000002318"/>
    </source>
</evidence>
<sequence>MKTKLGFHYYLIPVIYLLLTGAFIHLETSGARQGFSYQVSQAAVSGTRSGGGVSATLKLFGSTIDLDSQVFGYIGDAAEPKILTLAEVIGEQQKIRVEYKEGLTLEISSSLRENSDPLLMIQALFPKESGVSRALITPESDWTLSSLDFLPARLLDREQGSVLIDLQQSDIAEDGTISFEAEGSRLVFFQNPGEDPVRYWFFQGNPSVSRDSYEKNLRDYLEKAYVGWKSGRYNPGSDTWSSPDDGRQFQESALVGMVAEGFRRRDTVDLNAIKGISTRHEENVTYLSAPYVGSLVMTDEARSAEASTINTKLRNYARSSNPALFSEVDHLAEYLLFSGDKALLREVSECFKTDAFEGKKMTALQLAGMVEVYVDVGNLYPERFPGYEELYGLIDSLLLPRLRRADDGLFLFDNDKVDVKATLEAGYYLQEIGRGENRALFEELGRTMVVSVLSLSDENGVLPATLSPLRNNEKERKEGYLLPEMVYPLLAENRYYPRHTFLYKELGSDVALWTVAQSISASRSQDAYTISFSFPTGSTHHMVIKNVPPFAYIELYGIRWNGTRQFQYYDAGGWYYDRSSRTLYLKVRHKRSREEVVIHFRDDTAGEVSP</sequence>
<evidence type="ECO:0000313" key="2">
    <source>
        <dbReference type="EMBL" id="ADK83368.1"/>
    </source>
</evidence>
<keyword evidence="1" id="KW-1133">Transmembrane helix</keyword>
<dbReference type="AlphaFoldDB" id="E1RA49"/>
<reference evidence="2 3" key="1">
    <citation type="journal article" date="2010" name="Stand. Genomic Sci.">
        <title>Complete genome sequence of Spirochaeta smaragdinae type strain (SEBR 4228).</title>
        <authorList>
            <person name="Mavromatis K."/>
            <person name="Yasawong M."/>
            <person name="Chertkov O."/>
            <person name="Lapidus A."/>
            <person name="Lucas S."/>
            <person name="Nolan M."/>
            <person name="Del Rio T.G."/>
            <person name="Tice H."/>
            <person name="Cheng J.F."/>
            <person name="Pitluck S."/>
            <person name="Liolios K."/>
            <person name="Ivanova N."/>
            <person name="Tapia R."/>
            <person name="Han C."/>
            <person name="Bruce D."/>
            <person name="Goodwin L."/>
            <person name="Pati A."/>
            <person name="Chen A."/>
            <person name="Palaniappan K."/>
            <person name="Land M."/>
            <person name="Hauser L."/>
            <person name="Chang Y.J."/>
            <person name="Jeffries C.D."/>
            <person name="Detter J.C."/>
            <person name="Rohde M."/>
            <person name="Brambilla E."/>
            <person name="Spring S."/>
            <person name="Goker M."/>
            <person name="Sikorski J."/>
            <person name="Woyke T."/>
            <person name="Bristow J."/>
            <person name="Eisen J.A."/>
            <person name="Markowitz V."/>
            <person name="Hugenholtz P."/>
            <person name="Klenk H.P."/>
            <person name="Kyrpides N.C."/>
        </authorList>
    </citation>
    <scope>NUCLEOTIDE SEQUENCE [LARGE SCALE GENOMIC DNA]</scope>
    <source>
        <strain evidence="3">DSM 11293 / JCM 15392 / SEBR 4228</strain>
    </source>
</reference>
<gene>
    <name evidence="2" type="ordered locus">Spirs_4295</name>
</gene>